<comment type="caution">
    <text evidence="1">The sequence shown here is derived from an EMBL/GenBank/DDBJ whole genome shotgun (WGS) entry which is preliminary data.</text>
</comment>
<evidence type="ECO:0000313" key="1">
    <source>
        <dbReference type="EMBL" id="MBB5535638.1"/>
    </source>
</evidence>
<accession>A0A7W8X9I3</accession>
<reference evidence="1 2" key="1">
    <citation type="submission" date="2020-08" db="EMBL/GenBank/DDBJ databases">
        <title>Genomic Encyclopedia of Type Strains, Phase IV (KMG-V): Genome sequencing to study the core and pangenomes of soil and plant-associated prokaryotes.</title>
        <authorList>
            <person name="Whitman W."/>
        </authorList>
    </citation>
    <scope>NUCLEOTIDE SEQUENCE [LARGE SCALE GENOMIC DNA]</scope>
    <source>
        <strain evidence="1 2">SEMIA 4084</strain>
    </source>
</reference>
<keyword evidence="2" id="KW-1185">Reference proteome</keyword>
<dbReference type="AlphaFoldDB" id="A0A7W8X9I3"/>
<evidence type="ECO:0000313" key="2">
    <source>
        <dbReference type="Proteomes" id="UP000585507"/>
    </source>
</evidence>
<proteinExistence type="predicted"/>
<protein>
    <submittedName>
        <fullName evidence="1">Uncharacterized protein</fullName>
    </submittedName>
</protein>
<dbReference type="Gene3D" id="1.20.1600.10">
    <property type="entry name" value="Outer membrane efflux proteins (OEP)"/>
    <property type="match status" value="1"/>
</dbReference>
<sequence>MSAAAYQSGVLDAVAEVETALVRIDSARRRICNATVAARNYRAYFNAVGANWQAGGANLRDRKYAGVPRNRPKFRSARSTAARCAAELPSTKHAVAVGT</sequence>
<dbReference type="Proteomes" id="UP000585507">
    <property type="component" value="Unassembled WGS sequence"/>
</dbReference>
<dbReference type="EMBL" id="JACHBK010000005">
    <property type="protein sequence ID" value="MBB5535638.1"/>
    <property type="molecule type" value="Genomic_DNA"/>
</dbReference>
<gene>
    <name evidence="1" type="ORF">GGD55_002342</name>
</gene>
<organism evidence="1 2">
    <name type="scientific">Rhizobium giardinii</name>
    <dbReference type="NCBI Taxonomy" id="56731"/>
    <lineage>
        <taxon>Bacteria</taxon>
        <taxon>Pseudomonadati</taxon>
        <taxon>Pseudomonadota</taxon>
        <taxon>Alphaproteobacteria</taxon>
        <taxon>Hyphomicrobiales</taxon>
        <taxon>Rhizobiaceae</taxon>
        <taxon>Rhizobium/Agrobacterium group</taxon>
        <taxon>Rhizobium</taxon>
    </lineage>
</organism>
<name>A0A7W8X9I3_9HYPH</name>